<accession>A0A494X0P3</accession>
<feature type="active site" description="Nucleophile" evidence="2">
    <location>
        <position position="47"/>
    </location>
</feature>
<protein>
    <submittedName>
        <fullName evidence="4">Patatin</fullName>
    </submittedName>
</protein>
<proteinExistence type="predicted"/>
<evidence type="ECO:0000313" key="4">
    <source>
        <dbReference type="EMBL" id="RKP43872.1"/>
    </source>
</evidence>
<feature type="short sequence motif" description="DGA/G" evidence="2">
    <location>
        <begin position="208"/>
        <end position="210"/>
    </location>
</feature>
<dbReference type="PANTHER" id="PTHR24138:SF10">
    <property type="entry name" value="PHOSPHOLIPASE A2"/>
    <property type="match status" value="1"/>
</dbReference>
<evidence type="ECO:0000256" key="2">
    <source>
        <dbReference type="PROSITE-ProRule" id="PRU01161"/>
    </source>
</evidence>
<dbReference type="PANTHER" id="PTHR24138">
    <property type="entry name" value="INTRACELLLAR PHOSPHOLIPASE A FAMILY"/>
    <property type="match status" value="1"/>
</dbReference>
<dbReference type="RefSeq" id="WP_121281487.1">
    <property type="nucleotide sequence ID" value="NZ_RBZV01000016.1"/>
</dbReference>
<feature type="domain" description="PNPLA" evidence="3">
    <location>
        <begin position="7"/>
        <end position="222"/>
    </location>
</feature>
<keyword evidence="5" id="KW-1185">Reference proteome</keyword>
<dbReference type="OrthoDB" id="9807112at2"/>
<name>A0A494X0P3_9BURK</name>
<dbReference type="InterPro" id="IPR047156">
    <property type="entry name" value="Teg/CotR/CapV-like"/>
</dbReference>
<reference evidence="4 5" key="1">
    <citation type="submission" date="2018-10" db="EMBL/GenBank/DDBJ databases">
        <title>Paraburkholderia sp. 7MK8-2, isolated from soil.</title>
        <authorList>
            <person name="Gao Z.-H."/>
            <person name="Qiu L.-H."/>
        </authorList>
    </citation>
    <scope>NUCLEOTIDE SEQUENCE [LARGE SCALE GENOMIC DNA]</scope>
    <source>
        <strain evidence="4 5">7MK8-2</strain>
    </source>
</reference>
<dbReference type="InterPro" id="IPR016035">
    <property type="entry name" value="Acyl_Trfase/lysoPLipase"/>
</dbReference>
<gene>
    <name evidence="4" type="ORF">D7S89_24655</name>
</gene>
<organism evidence="4 5">
    <name type="scientific">Trinickia fusca</name>
    <dbReference type="NCBI Taxonomy" id="2419777"/>
    <lineage>
        <taxon>Bacteria</taxon>
        <taxon>Pseudomonadati</taxon>
        <taxon>Pseudomonadota</taxon>
        <taxon>Betaproteobacteria</taxon>
        <taxon>Burkholderiales</taxon>
        <taxon>Burkholderiaceae</taxon>
        <taxon>Trinickia</taxon>
    </lineage>
</organism>
<evidence type="ECO:0000259" key="3">
    <source>
        <dbReference type="PROSITE" id="PS51635"/>
    </source>
</evidence>
<feature type="active site" description="Proton acceptor" evidence="2">
    <location>
        <position position="208"/>
    </location>
</feature>
<dbReference type="InterPro" id="IPR002641">
    <property type="entry name" value="PNPLA_dom"/>
</dbReference>
<dbReference type="Proteomes" id="UP000280434">
    <property type="component" value="Unassembled WGS sequence"/>
</dbReference>
<evidence type="ECO:0000256" key="1">
    <source>
        <dbReference type="ARBA" id="ARBA00023098"/>
    </source>
</evidence>
<dbReference type="EMBL" id="RBZV01000016">
    <property type="protein sequence ID" value="RKP43872.1"/>
    <property type="molecule type" value="Genomic_DNA"/>
</dbReference>
<dbReference type="GO" id="GO:0016042">
    <property type="term" value="P:lipid catabolic process"/>
    <property type="evidence" value="ECO:0007669"/>
    <property type="project" value="UniProtKB-UniRule"/>
</dbReference>
<dbReference type="Gene3D" id="3.40.1090.10">
    <property type="entry name" value="Cytosolic phospholipase A2 catalytic domain"/>
    <property type="match status" value="1"/>
</dbReference>
<dbReference type="AlphaFoldDB" id="A0A494X0P3"/>
<comment type="caution">
    <text evidence="4">The sequence shown here is derived from an EMBL/GenBank/DDBJ whole genome shotgun (WGS) entry which is preliminary data.</text>
</comment>
<dbReference type="Pfam" id="PF01734">
    <property type="entry name" value="Patatin"/>
    <property type="match status" value="1"/>
</dbReference>
<dbReference type="GO" id="GO:0016787">
    <property type="term" value="F:hydrolase activity"/>
    <property type="evidence" value="ECO:0007669"/>
    <property type="project" value="UniProtKB-UniRule"/>
</dbReference>
<sequence>MSTFKILSLDGGGTWALIQVRALQKIYGDDATGHEVLSHFNLVSANSGGSLVLGGLIENLPLSEIGALFSDANQRSKIFVPLGIIHLIDKVLEATLHLGPKYSTSRKLLGIQAALPKYGATPLNELPASLANGRARPRILIPTFDYDLRRETFFRSDTNSLANGMIDKTAPTVAEAIHASTNAPINYFDQPAQFPSSPTVFGSHRYWDGAVAGYNNPVLAAVTETLANQSRYDVDPSQLRVLSIGTGNTSLPLVERGSPVPSATELVVHPQTPWLAADIAEMATSIMSDPPDAATYIAHVMLGGAVSCDPQQCKSGLVVRMNPLIRPICKDNAWVLPSGLSDTDFARLVKLDMDATNPEDVKLIDHFCAQWIQDAVPNQAVRANERFETLIGQDLFSSALKAWRDFGA</sequence>
<dbReference type="SUPFAM" id="SSF52151">
    <property type="entry name" value="FabD/lysophospholipase-like"/>
    <property type="match status" value="1"/>
</dbReference>
<keyword evidence="2" id="KW-0442">Lipid degradation</keyword>
<comment type="caution">
    <text evidence="2">Lacks conserved residue(s) required for the propagation of feature annotation.</text>
</comment>
<evidence type="ECO:0000313" key="5">
    <source>
        <dbReference type="Proteomes" id="UP000280434"/>
    </source>
</evidence>
<keyword evidence="2" id="KW-0378">Hydrolase</keyword>
<keyword evidence="1 2" id="KW-0443">Lipid metabolism</keyword>
<dbReference type="PROSITE" id="PS51635">
    <property type="entry name" value="PNPLA"/>
    <property type="match status" value="1"/>
</dbReference>